<name>A0A317MY23_9GAMM</name>
<sequence length="158" mass="18260">MKENVLDVLMYLFQNFISEDIDADSDRESMRSELIEAGFATREVKQAFEWLDSLVERQQDPAAPVNTDRSFRIFTAEECVRLDVECRGLLMQLEQVGVLSPMTRELVMDRVMALDTDEIDSTQLKWLIMMVLFHQPGQEDAYAAVEDLLFDDVTGYLH</sequence>
<protein>
    <recommendedName>
        <fullName evidence="1">Protein Smg homolog</fullName>
    </recommendedName>
</protein>
<gene>
    <name evidence="1" type="primary">smg</name>
    <name evidence="2" type="ORF">C7443_102249</name>
</gene>
<organism evidence="2 3">
    <name type="scientific">Plasticicumulans acidivorans</name>
    <dbReference type="NCBI Taxonomy" id="886464"/>
    <lineage>
        <taxon>Bacteria</taxon>
        <taxon>Pseudomonadati</taxon>
        <taxon>Pseudomonadota</taxon>
        <taxon>Gammaproteobacteria</taxon>
        <taxon>Candidatus Competibacteraceae</taxon>
        <taxon>Plasticicumulans</taxon>
    </lineage>
</organism>
<dbReference type="RefSeq" id="WP_110017245.1">
    <property type="nucleotide sequence ID" value="NZ_QGTJ01000002.1"/>
</dbReference>
<dbReference type="EMBL" id="QGTJ01000002">
    <property type="protein sequence ID" value="PWV64599.1"/>
    <property type="molecule type" value="Genomic_DNA"/>
</dbReference>
<dbReference type="PANTHER" id="PTHR38692:SF1">
    <property type="entry name" value="PROTEIN SMG"/>
    <property type="match status" value="1"/>
</dbReference>
<dbReference type="PANTHER" id="PTHR38692">
    <property type="entry name" value="PROTEIN SMG"/>
    <property type="match status" value="1"/>
</dbReference>
<dbReference type="Pfam" id="PF04361">
    <property type="entry name" value="DUF494"/>
    <property type="match status" value="1"/>
</dbReference>
<comment type="similarity">
    <text evidence="1">Belongs to the Smg family.</text>
</comment>
<dbReference type="HAMAP" id="MF_00598">
    <property type="entry name" value="Smg"/>
    <property type="match status" value="1"/>
</dbReference>
<evidence type="ECO:0000313" key="3">
    <source>
        <dbReference type="Proteomes" id="UP000246569"/>
    </source>
</evidence>
<accession>A0A317MY23</accession>
<comment type="caution">
    <text evidence="2">The sequence shown here is derived from an EMBL/GenBank/DDBJ whole genome shotgun (WGS) entry which is preliminary data.</text>
</comment>
<reference evidence="2 3" key="1">
    <citation type="submission" date="2018-05" db="EMBL/GenBank/DDBJ databases">
        <title>Genomic Encyclopedia of Type Strains, Phase IV (KMG-IV): sequencing the most valuable type-strain genomes for metagenomic binning, comparative biology and taxonomic classification.</title>
        <authorList>
            <person name="Goeker M."/>
        </authorList>
    </citation>
    <scope>NUCLEOTIDE SEQUENCE [LARGE SCALE GENOMIC DNA]</scope>
    <source>
        <strain evidence="2 3">DSM 23606</strain>
    </source>
</reference>
<dbReference type="OrthoDB" id="9788984at2"/>
<dbReference type="InterPro" id="IPR007456">
    <property type="entry name" value="Smg"/>
</dbReference>
<proteinExistence type="inferred from homology"/>
<evidence type="ECO:0000313" key="2">
    <source>
        <dbReference type="EMBL" id="PWV64599.1"/>
    </source>
</evidence>
<evidence type="ECO:0000256" key="1">
    <source>
        <dbReference type="HAMAP-Rule" id="MF_00598"/>
    </source>
</evidence>
<keyword evidence="3" id="KW-1185">Reference proteome</keyword>
<dbReference type="Proteomes" id="UP000246569">
    <property type="component" value="Unassembled WGS sequence"/>
</dbReference>
<dbReference type="AlphaFoldDB" id="A0A317MY23"/>